<name>A0A5B7HFD3_PORTR</name>
<comment type="caution">
    <text evidence="1">The sequence shown here is derived from an EMBL/GenBank/DDBJ whole genome shotgun (WGS) entry which is preliminary data.</text>
</comment>
<evidence type="ECO:0000313" key="2">
    <source>
        <dbReference type="Proteomes" id="UP000324222"/>
    </source>
</evidence>
<keyword evidence="2" id="KW-1185">Reference proteome</keyword>
<organism evidence="1 2">
    <name type="scientific">Portunus trituberculatus</name>
    <name type="common">Swimming crab</name>
    <name type="synonym">Neptunus trituberculatus</name>
    <dbReference type="NCBI Taxonomy" id="210409"/>
    <lineage>
        <taxon>Eukaryota</taxon>
        <taxon>Metazoa</taxon>
        <taxon>Ecdysozoa</taxon>
        <taxon>Arthropoda</taxon>
        <taxon>Crustacea</taxon>
        <taxon>Multicrustacea</taxon>
        <taxon>Malacostraca</taxon>
        <taxon>Eumalacostraca</taxon>
        <taxon>Eucarida</taxon>
        <taxon>Decapoda</taxon>
        <taxon>Pleocyemata</taxon>
        <taxon>Brachyura</taxon>
        <taxon>Eubrachyura</taxon>
        <taxon>Portunoidea</taxon>
        <taxon>Portunidae</taxon>
        <taxon>Portuninae</taxon>
        <taxon>Portunus</taxon>
    </lineage>
</organism>
<protein>
    <submittedName>
        <fullName evidence="1">Uncharacterized protein</fullName>
    </submittedName>
</protein>
<dbReference type="AlphaFoldDB" id="A0A5B7HFD3"/>
<dbReference type="Proteomes" id="UP000324222">
    <property type="component" value="Unassembled WGS sequence"/>
</dbReference>
<evidence type="ECO:0000313" key="1">
    <source>
        <dbReference type="EMBL" id="MPC67977.1"/>
    </source>
</evidence>
<reference evidence="1 2" key="1">
    <citation type="submission" date="2019-05" db="EMBL/GenBank/DDBJ databases">
        <title>Another draft genome of Portunus trituberculatus and its Hox gene families provides insights of decapod evolution.</title>
        <authorList>
            <person name="Jeong J.-H."/>
            <person name="Song I."/>
            <person name="Kim S."/>
            <person name="Choi T."/>
            <person name="Kim D."/>
            <person name="Ryu S."/>
            <person name="Kim W."/>
        </authorList>
    </citation>
    <scope>NUCLEOTIDE SEQUENCE [LARGE SCALE GENOMIC DNA]</scope>
    <source>
        <tissue evidence="1">Muscle</tissue>
    </source>
</reference>
<accession>A0A5B7HFD3</accession>
<dbReference type="EMBL" id="VSRR010027057">
    <property type="protein sequence ID" value="MPC67977.1"/>
    <property type="molecule type" value="Genomic_DNA"/>
</dbReference>
<proteinExistence type="predicted"/>
<gene>
    <name evidence="1" type="ORF">E2C01_062166</name>
</gene>
<sequence>MSDRSLANHDNLHDSSIVKTCHDTF</sequence>